<dbReference type="SUPFAM" id="SSF51905">
    <property type="entry name" value="FAD/NAD(P)-binding domain"/>
    <property type="match status" value="1"/>
</dbReference>
<dbReference type="PROSITE" id="PS00977">
    <property type="entry name" value="FAD_G3PDH_1"/>
    <property type="match status" value="1"/>
</dbReference>
<dbReference type="Gene3D" id="3.50.50.60">
    <property type="entry name" value="FAD/NAD(P)-binding domain"/>
    <property type="match status" value="1"/>
</dbReference>
<dbReference type="PANTHER" id="PTHR11985">
    <property type="entry name" value="GLYCEROL-3-PHOSPHATE DEHYDROGENASE"/>
    <property type="match status" value="1"/>
</dbReference>
<dbReference type="KEGG" id="paun:MJA45_21985"/>
<evidence type="ECO:0000256" key="5">
    <source>
        <dbReference type="ARBA" id="ARBA00022798"/>
    </source>
</evidence>
<accession>A0AA96LBX1</accession>
<evidence type="ECO:0000256" key="2">
    <source>
        <dbReference type="ARBA" id="ARBA00004977"/>
    </source>
</evidence>
<comment type="catalytic activity">
    <reaction evidence="8 9">
        <text>a quinone + sn-glycerol 3-phosphate = dihydroxyacetone phosphate + a quinol</text>
        <dbReference type="Rhea" id="RHEA:18977"/>
        <dbReference type="ChEBI" id="CHEBI:24646"/>
        <dbReference type="ChEBI" id="CHEBI:57597"/>
        <dbReference type="ChEBI" id="CHEBI:57642"/>
        <dbReference type="ChEBI" id="CHEBI:132124"/>
        <dbReference type="EC" id="1.1.5.3"/>
    </reaction>
</comment>
<dbReference type="InterPro" id="IPR031656">
    <property type="entry name" value="DAO_C"/>
</dbReference>
<evidence type="ECO:0000256" key="1">
    <source>
        <dbReference type="ARBA" id="ARBA00001974"/>
    </source>
</evidence>
<sequence length="580" mass="64056">MTAAFSAESRAVKLREMASEPLDLLVIGGGITGAGIALDAAERGLRIGLIEKNDFGSGTSSRSTKLIHGGLRYLKQGEVKLVQEVGRERTILYKNAPHLVIPAPMLLPIYKGGTYGYFMSSIGLYIYDWLAGVARKERRKMLNRSETIKSEPLLKTEGLKGGGLYFEYRTDDARLTLEIMKTATRRGAQAVNHTEAVQFLYKDGKVVGVEVRDRISGETCELYAKHIVNAAGPWVDDVRRLDGSMQGKRLFLTKGVHLVIDQAKLPVKQAAYFDTPDGRMVFVIPRGTSTYVGTTDTAYDKTIETPRTTEEDRDYLLRAVNSMFPSVKLTVKDVVSHWAGLRPLIYEEGKGPSELSRKDEIFHSPTGLITIAGGKLTGFRKMAEKVVDLVGERLYAAEGKRLPGCSTDKIVISGGENQGKGSFADWKKEMLAVGTGKGVSRETMQEWIDTYGTGAMTIVDNFTADAPNARSQAHRELYALIKYAIECEMTVTAVDFVRLRTGWSYFKLPKAQKLRGEVVAIMTEQLGWSEAQAAEQEQELDTLFGNIQELPGSDKELEMHRVPEAKQAGRRKPAAAAKRA</sequence>
<dbReference type="GO" id="GO:0004368">
    <property type="term" value="F:glycerol-3-phosphate dehydrogenase (quinone) activity"/>
    <property type="evidence" value="ECO:0007669"/>
    <property type="project" value="UniProtKB-EC"/>
</dbReference>
<comment type="pathway">
    <text evidence="2">Polyol metabolism; glycerol degradation via glycerol kinase pathway; glycerone phosphate from sn-glycerol 3-phosphate (aerobic route): step 1/1.</text>
</comment>
<dbReference type="InterPro" id="IPR036188">
    <property type="entry name" value="FAD/NAD-bd_sf"/>
</dbReference>
<dbReference type="EMBL" id="CP130318">
    <property type="protein sequence ID" value="WNQ10264.1"/>
    <property type="molecule type" value="Genomic_DNA"/>
</dbReference>
<dbReference type="Pfam" id="PF16901">
    <property type="entry name" value="DAO_C"/>
    <property type="match status" value="1"/>
</dbReference>
<dbReference type="GO" id="GO:0009331">
    <property type="term" value="C:glycerol-3-phosphate dehydrogenase (FAD) complex"/>
    <property type="evidence" value="ECO:0007669"/>
    <property type="project" value="UniProtKB-UniRule"/>
</dbReference>
<dbReference type="InterPro" id="IPR006076">
    <property type="entry name" value="FAD-dep_OxRdtase"/>
</dbReference>
<feature type="domain" description="Alpha-glycerophosphate oxidase C-terminal" evidence="11">
    <location>
        <begin position="405"/>
        <end position="532"/>
    </location>
</feature>
<dbReference type="RefSeq" id="WP_315604038.1">
    <property type="nucleotide sequence ID" value="NZ_CP130318.1"/>
</dbReference>
<evidence type="ECO:0000256" key="4">
    <source>
        <dbReference type="ARBA" id="ARBA00022630"/>
    </source>
</evidence>
<evidence type="ECO:0000256" key="3">
    <source>
        <dbReference type="ARBA" id="ARBA00007330"/>
    </source>
</evidence>
<reference evidence="12 13" key="1">
    <citation type="submission" date="2022-02" db="EMBL/GenBank/DDBJ databases">
        <title>Paenibacillus sp. MBLB1776 Whole Genome Shotgun Sequencing.</title>
        <authorList>
            <person name="Hwang C.Y."/>
            <person name="Cho E.-S."/>
            <person name="Seo M.-J."/>
        </authorList>
    </citation>
    <scope>NUCLEOTIDE SEQUENCE [LARGE SCALE GENOMIC DNA]</scope>
    <source>
        <strain evidence="12 13">MBLB1776</strain>
    </source>
</reference>
<organism evidence="12 13">
    <name type="scientific">Paenibacillus aurantius</name>
    <dbReference type="NCBI Taxonomy" id="2918900"/>
    <lineage>
        <taxon>Bacteria</taxon>
        <taxon>Bacillati</taxon>
        <taxon>Bacillota</taxon>
        <taxon>Bacilli</taxon>
        <taxon>Bacillales</taxon>
        <taxon>Paenibacillaceae</taxon>
        <taxon>Paenibacillus</taxon>
    </lineage>
</organism>
<dbReference type="Gene3D" id="1.10.8.870">
    <property type="entry name" value="Alpha-glycerophosphate oxidase, cap domain"/>
    <property type="match status" value="1"/>
</dbReference>
<dbReference type="PANTHER" id="PTHR11985:SF35">
    <property type="entry name" value="ANAEROBIC GLYCEROL-3-PHOSPHATE DEHYDROGENASE SUBUNIT A"/>
    <property type="match status" value="1"/>
</dbReference>
<keyword evidence="5" id="KW-0319">Glycerol metabolism</keyword>
<dbReference type="GO" id="GO:0046168">
    <property type="term" value="P:glycerol-3-phosphate catabolic process"/>
    <property type="evidence" value="ECO:0007669"/>
    <property type="project" value="TreeGrafter"/>
</dbReference>
<gene>
    <name evidence="12" type="ORF">MJA45_21985</name>
</gene>
<name>A0AA96LBX1_9BACL</name>
<dbReference type="SUPFAM" id="SSF54373">
    <property type="entry name" value="FAD-linked reductases, C-terminal domain"/>
    <property type="match status" value="1"/>
</dbReference>
<evidence type="ECO:0000256" key="9">
    <source>
        <dbReference type="RuleBase" id="RU361217"/>
    </source>
</evidence>
<dbReference type="InterPro" id="IPR000447">
    <property type="entry name" value="G3P_DH_FAD-dep"/>
</dbReference>
<protein>
    <recommendedName>
        <fullName evidence="9">Glycerol-3-phosphate dehydrogenase</fullName>
        <ecNumber evidence="9">1.1.5.3</ecNumber>
    </recommendedName>
</protein>
<dbReference type="EC" id="1.1.5.3" evidence="9"/>
<dbReference type="AlphaFoldDB" id="A0AA96LBX1"/>
<keyword evidence="6" id="KW-0274">FAD</keyword>
<evidence type="ECO:0000256" key="8">
    <source>
        <dbReference type="ARBA" id="ARBA00049055"/>
    </source>
</evidence>
<evidence type="ECO:0000313" key="12">
    <source>
        <dbReference type="EMBL" id="WNQ10264.1"/>
    </source>
</evidence>
<evidence type="ECO:0000256" key="7">
    <source>
        <dbReference type="ARBA" id="ARBA00023002"/>
    </source>
</evidence>
<dbReference type="Proteomes" id="UP001305702">
    <property type="component" value="Chromosome"/>
</dbReference>
<evidence type="ECO:0000259" key="10">
    <source>
        <dbReference type="Pfam" id="PF01266"/>
    </source>
</evidence>
<dbReference type="InterPro" id="IPR038299">
    <property type="entry name" value="DAO_C_sf"/>
</dbReference>
<keyword evidence="7 9" id="KW-0560">Oxidoreductase</keyword>
<comment type="similarity">
    <text evidence="3 9">Belongs to the FAD-dependent glycerol-3-phosphate dehydrogenase family.</text>
</comment>
<evidence type="ECO:0000259" key="11">
    <source>
        <dbReference type="Pfam" id="PF16901"/>
    </source>
</evidence>
<dbReference type="GO" id="GO:0006071">
    <property type="term" value="P:glycerol metabolic process"/>
    <property type="evidence" value="ECO:0007669"/>
    <property type="project" value="UniProtKB-KW"/>
</dbReference>
<feature type="domain" description="FAD dependent oxidoreductase" evidence="10">
    <location>
        <begin position="23"/>
        <end position="348"/>
    </location>
</feature>
<evidence type="ECO:0000313" key="13">
    <source>
        <dbReference type="Proteomes" id="UP001305702"/>
    </source>
</evidence>
<keyword evidence="13" id="KW-1185">Reference proteome</keyword>
<keyword evidence="4 9" id="KW-0285">Flavoprotein</keyword>
<dbReference type="PRINTS" id="PR01001">
    <property type="entry name" value="FADG3PDH"/>
</dbReference>
<dbReference type="Pfam" id="PF01266">
    <property type="entry name" value="DAO"/>
    <property type="match status" value="1"/>
</dbReference>
<dbReference type="Gene3D" id="3.30.9.10">
    <property type="entry name" value="D-Amino Acid Oxidase, subunit A, domain 2"/>
    <property type="match status" value="1"/>
</dbReference>
<evidence type="ECO:0000256" key="6">
    <source>
        <dbReference type="ARBA" id="ARBA00022827"/>
    </source>
</evidence>
<proteinExistence type="inferred from homology"/>
<comment type="cofactor">
    <cofactor evidence="1 9">
        <name>FAD</name>
        <dbReference type="ChEBI" id="CHEBI:57692"/>
    </cofactor>
</comment>